<protein>
    <submittedName>
        <fullName evidence="1">Uncharacterized protein</fullName>
    </submittedName>
</protein>
<organism evidence="1 2">
    <name type="scientific">Humicola insolens</name>
    <name type="common">Soft-rot fungus</name>
    <dbReference type="NCBI Taxonomy" id="85995"/>
    <lineage>
        <taxon>Eukaryota</taxon>
        <taxon>Fungi</taxon>
        <taxon>Dikarya</taxon>
        <taxon>Ascomycota</taxon>
        <taxon>Pezizomycotina</taxon>
        <taxon>Sordariomycetes</taxon>
        <taxon>Sordariomycetidae</taxon>
        <taxon>Sordariales</taxon>
        <taxon>Chaetomiaceae</taxon>
        <taxon>Mycothermus</taxon>
    </lineage>
</organism>
<dbReference type="Proteomes" id="UP001583172">
    <property type="component" value="Unassembled WGS sequence"/>
</dbReference>
<proteinExistence type="predicted"/>
<sequence length="79" mass="8618">MPAYQPRCCQCGTMLVISDYCCDCKHRQCDKCITASNQVLIIISNIAAVQHQAATVHHRDDIIISIGSGQVDITPKATT</sequence>
<gene>
    <name evidence="1" type="ORF">VTJ49DRAFT_5027</name>
</gene>
<evidence type="ECO:0000313" key="1">
    <source>
        <dbReference type="EMBL" id="KAL1836550.1"/>
    </source>
</evidence>
<name>A0ABR3V462_HUMIN</name>
<comment type="caution">
    <text evidence="1">The sequence shown here is derived from an EMBL/GenBank/DDBJ whole genome shotgun (WGS) entry which is preliminary data.</text>
</comment>
<keyword evidence="2" id="KW-1185">Reference proteome</keyword>
<evidence type="ECO:0000313" key="2">
    <source>
        <dbReference type="Proteomes" id="UP001583172"/>
    </source>
</evidence>
<dbReference type="EMBL" id="JAZGSY010000397">
    <property type="protein sequence ID" value="KAL1836550.1"/>
    <property type="molecule type" value="Genomic_DNA"/>
</dbReference>
<reference evidence="1 2" key="1">
    <citation type="journal article" date="2024" name="Commun. Biol.">
        <title>Comparative genomic analysis of thermophilic fungi reveals convergent evolutionary adaptations and gene losses.</title>
        <authorList>
            <person name="Steindorff A.S."/>
            <person name="Aguilar-Pontes M.V."/>
            <person name="Robinson A.J."/>
            <person name="Andreopoulos B."/>
            <person name="LaButti K."/>
            <person name="Kuo A."/>
            <person name="Mondo S."/>
            <person name="Riley R."/>
            <person name="Otillar R."/>
            <person name="Haridas S."/>
            <person name="Lipzen A."/>
            <person name="Grimwood J."/>
            <person name="Schmutz J."/>
            <person name="Clum A."/>
            <person name="Reid I.D."/>
            <person name="Moisan M.C."/>
            <person name="Butler G."/>
            <person name="Nguyen T.T.M."/>
            <person name="Dewar K."/>
            <person name="Conant G."/>
            <person name="Drula E."/>
            <person name="Henrissat B."/>
            <person name="Hansel C."/>
            <person name="Singer S."/>
            <person name="Hutchinson M.I."/>
            <person name="de Vries R.P."/>
            <person name="Natvig D.O."/>
            <person name="Powell A.J."/>
            <person name="Tsang A."/>
            <person name="Grigoriev I.V."/>
        </authorList>
    </citation>
    <scope>NUCLEOTIDE SEQUENCE [LARGE SCALE GENOMIC DNA]</scope>
    <source>
        <strain evidence="1 2">CBS 620.91</strain>
    </source>
</reference>
<accession>A0ABR3V462</accession>